<dbReference type="GO" id="GO:0009279">
    <property type="term" value="C:cell outer membrane"/>
    <property type="evidence" value="ECO:0007669"/>
    <property type="project" value="UniProtKB-SubCell"/>
</dbReference>
<feature type="domain" description="PapC-like C-terminal" evidence="12">
    <location>
        <begin position="734"/>
        <end position="798"/>
    </location>
</feature>
<evidence type="ECO:0000313" key="14">
    <source>
        <dbReference type="EMBL" id="STO38839.1"/>
    </source>
</evidence>
<evidence type="ECO:0000259" key="12">
    <source>
        <dbReference type="Pfam" id="PF13953"/>
    </source>
</evidence>
<dbReference type="InterPro" id="IPR025885">
    <property type="entry name" value="PapC_N"/>
</dbReference>
<dbReference type="Gene3D" id="2.60.40.3110">
    <property type="match status" value="1"/>
</dbReference>
<dbReference type="Gene3D" id="2.60.40.2070">
    <property type="match status" value="1"/>
</dbReference>
<dbReference type="SUPFAM" id="SSF141729">
    <property type="entry name" value="FimD N-terminal domain-like"/>
    <property type="match status" value="1"/>
</dbReference>
<evidence type="ECO:0000259" key="13">
    <source>
        <dbReference type="Pfam" id="PF13954"/>
    </source>
</evidence>
<evidence type="ECO:0000256" key="5">
    <source>
        <dbReference type="ARBA" id="ARBA00022692"/>
    </source>
</evidence>
<dbReference type="AlphaFoldDB" id="A0A377H8Q8"/>
<dbReference type="Pfam" id="PF13953">
    <property type="entry name" value="PapC_C"/>
    <property type="match status" value="1"/>
</dbReference>
<evidence type="ECO:0000256" key="8">
    <source>
        <dbReference type="ARBA" id="ARBA00023157"/>
    </source>
</evidence>
<dbReference type="FunFam" id="2.60.40.3110:FF:000001">
    <property type="entry name" value="Putative fimbrial outer membrane usher"/>
    <property type="match status" value="1"/>
</dbReference>
<evidence type="ECO:0000256" key="7">
    <source>
        <dbReference type="ARBA" id="ARBA00023136"/>
    </source>
</evidence>
<feature type="domain" description="PapC N-terminal" evidence="13">
    <location>
        <begin position="14"/>
        <end position="158"/>
    </location>
</feature>
<organism evidence="14 15">
    <name type="scientific">Gallibacterium anatis</name>
    <dbReference type="NCBI Taxonomy" id="750"/>
    <lineage>
        <taxon>Bacteria</taxon>
        <taxon>Pseudomonadati</taxon>
        <taxon>Pseudomonadota</taxon>
        <taxon>Gammaproteobacteria</taxon>
        <taxon>Pasteurellales</taxon>
        <taxon>Pasteurellaceae</taxon>
        <taxon>Gallibacterium</taxon>
    </lineage>
</organism>
<dbReference type="InterPro" id="IPR037224">
    <property type="entry name" value="PapC_N_sf"/>
</dbReference>
<accession>A0A377H8Q8</accession>
<dbReference type="Pfam" id="PF13954">
    <property type="entry name" value="PapC_N"/>
    <property type="match status" value="1"/>
</dbReference>
<sequence>MPIISPAFTLEEVEFDSNFLQQVEGQKTIDVARFSSGNSIAAGDYRDVDLYLNQQWRGKFTLTAIDIDNKSTICLTPELFDLMDVKDEAIADKQTIEDKCIPFAAAIPSATVNFDVAHLRLNVELPQAYLVQRPHGYISPAQWQNGVPVAFVRYDANYYQFQSAENTVSQSYLGLFAGINLGNWALRHRGSITWVNQQSQGYNNIENYLQHDVAAMRAQFMLGDFTTSGDVTDSLPFRGVSLTSDDAMLPSSVRGYAPVIQGVANSNAKVTVKQNGNIIFETTVPAGPFSIDQLYPTGYSDDLIVEVTEANGQTRTFTVPLSSMSRLIRPGYSRYAVAAGYYRHNKKTFDQPIVQLSWQYGLNNHLTLLSGATLSKDYQSVKLGATIGTVLGNLTTEITQNRTNFRQSQRSYQAQRLRLIYNKNFSETNTYLYLSASRYFSPHFYQLSDVLSANEEYPRDQVDFLLANQQTKAQFQISLNQVLPQNWGSLYISGSSYHYWNATKPSNQYQAGYHNFWKRLNYQINFSQSRDYYSGRKDNQWSLNFSMPLSKDQNTAQLAVATTHNAGTTGEQLSLSGALGQYNQYSYNLSTQRHNDISSYAIYGGYRSGFSNLNASYSRDNQQNRQYSISSNGAVVAHPYGITLSNELGHTFAIIHADGASGAEIENNWGSKLDYFGNGIVPYLTPYQFNQISINPSNLPIDVDLDATSKQIIPRANSAMLIKFITQSGRIVFFDLELENGGVPPMAAEAFDQNNQPIGTVVQGGRLYSRNIADKGAITVVWGTDQQNRCQFKYQISEQDQPAQSHLPIIKNAICRINADQ</sequence>
<evidence type="ECO:0000256" key="1">
    <source>
        <dbReference type="ARBA" id="ARBA00004571"/>
    </source>
</evidence>
<dbReference type="Proteomes" id="UP000254232">
    <property type="component" value="Unassembled WGS sequence"/>
</dbReference>
<keyword evidence="8" id="KW-1015">Disulfide bond</keyword>
<dbReference type="InterPro" id="IPR043142">
    <property type="entry name" value="PapC-like_C_sf"/>
</dbReference>
<comment type="function">
    <text evidence="10">Essential for piliation.</text>
</comment>
<evidence type="ECO:0000256" key="9">
    <source>
        <dbReference type="ARBA" id="ARBA00023237"/>
    </source>
</evidence>
<protein>
    <recommendedName>
        <fullName evidence="11">Outer membrane usher protein HifC</fullName>
    </recommendedName>
</protein>
<dbReference type="PANTHER" id="PTHR30451:SF5">
    <property type="entry name" value="SLR0019 PROTEIN"/>
    <property type="match status" value="1"/>
</dbReference>
<dbReference type="InterPro" id="IPR025949">
    <property type="entry name" value="PapC-like_C"/>
</dbReference>
<dbReference type="PANTHER" id="PTHR30451">
    <property type="entry name" value="OUTER MEMBRANE USHER PROTEIN"/>
    <property type="match status" value="1"/>
</dbReference>
<name>A0A377H8Q8_9PAST</name>
<evidence type="ECO:0000256" key="2">
    <source>
        <dbReference type="ARBA" id="ARBA00008064"/>
    </source>
</evidence>
<dbReference type="GO" id="GO:0015473">
    <property type="term" value="F:fimbrial usher porin activity"/>
    <property type="evidence" value="ECO:0007669"/>
    <property type="project" value="InterPro"/>
</dbReference>
<dbReference type="Pfam" id="PF00577">
    <property type="entry name" value="Usher"/>
    <property type="match status" value="1"/>
</dbReference>
<comment type="subcellular location">
    <subcellularLocation>
        <location evidence="1">Cell outer membrane</location>
        <topology evidence="1">Multi-pass membrane protein</topology>
    </subcellularLocation>
</comment>
<keyword evidence="3" id="KW-0813">Transport</keyword>
<keyword evidence="5" id="KW-0812">Transmembrane</keyword>
<evidence type="ECO:0000313" key="15">
    <source>
        <dbReference type="Proteomes" id="UP000254232"/>
    </source>
</evidence>
<comment type="similarity">
    <text evidence="2">Belongs to the fimbrial export usher family.</text>
</comment>
<keyword evidence="7" id="KW-0472">Membrane</keyword>
<reference evidence="14 15" key="1">
    <citation type="submission" date="2018-06" db="EMBL/GenBank/DDBJ databases">
        <authorList>
            <consortium name="Pathogen Informatics"/>
            <person name="Doyle S."/>
        </authorList>
    </citation>
    <scope>NUCLEOTIDE SEQUENCE [LARGE SCALE GENOMIC DNA]</scope>
    <source>
        <strain evidence="14 15">NCTC11413</strain>
    </source>
</reference>
<dbReference type="InterPro" id="IPR000015">
    <property type="entry name" value="Fimb_usher"/>
</dbReference>
<evidence type="ECO:0000256" key="4">
    <source>
        <dbReference type="ARBA" id="ARBA00022452"/>
    </source>
</evidence>
<keyword evidence="4" id="KW-1134">Transmembrane beta strand</keyword>
<dbReference type="InterPro" id="IPR042186">
    <property type="entry name" value="FimD_plug_dom"/>
</dbReference>
<proteinExistence type="inferred from homology"/>
<evidence type="ECO:0000256" key="6">
    <source>
        <dbReference type="ARBA" id="ARBA00022729"/>
    </source>
</evidence>
<dbReference type="Gene3D" id="3.10.20.410">
    <property type="match status" value="1"/>
</dbReference>
<keyword evidence="14" id="KW-0346">Stress response</keyword>
<evidence type="ECO:0000256" key="10">
    <source>
        <dbReference type="ARBA" id="ARBA00059415"/>
    </source>
</evidence>
<keyword evidence="6" id="KW-0732">Signal</keyword>
<dbReference type="EMBL" id="UGGZ01000001">
    <property type="protein sequence ID" value="STO38839.1"/>
    <property type="molecule type" value="Genomic_DNA"/>
</dbReference>
<evidence type="ECO:0000256" key="11">
    <source>
        <dbReference type="ARBA" id="ARBA00072542"/>
    </source>
</evidence>
<gene>
    <name evidence="14" type="primary">htrE_3</name>
    <name evidence="14" type="ORF">NCTC11413_01981</name>
</gene>
<evidence type="ECO:0000256" key="3">
    <source>
        <dbReference type="ARBA" id="ARBA00022448"/>
    </source>
</evidence>
<dbReference type="GO" id="GO:0009297">
    <property type="term" value="P:pilus assembly"/>
    <property type="evidence" value="ECO:0007669"/>
    <property type="project" value="InterPro"/>
</dbReference>
<keyword evidence="9" id="KW-0998">Cell outer membrane</keyword>
<dbReference type="Gene3D" id="2.60.40.2610">
    <property type="entry name" value="Outer membrane usher protein FimD, plug domain"/>
    <property type="match status" value="1"/>
</dbReference>